<feature type="compositionally biased region" description="Basic and acidic residues" evidence="1">
    <location>
        <begin position="40"/>
        <end position="49"/>
    </location>
</feature>
<protein>
    <submittedName>
        <fullName evidence="2">Uncharacterized protein</fullName>
    </submittedName>
</protein>
<name>A0A7S1BJK0_9STRA</name>
<evidence type="ECO:0000256" key="1">
    <source>
        <dbReference type="SAM" id="MobiDB-lite"/>
    </source>
</evidence>
<evidence type="ECO:0000313" key="2">
    <source>
        <dbReference type="EMBL" id="CAD8889525.1"/>
    </source>
</evidence>
<proteinExistence type="predicted"/>
<dbReference type="EMBL" id="HBFR01023316">
    <property type="protein sequence ID" value="CAD8889525.1"/>
    <property type="molecule type" value="Transcribed_RNA"/>
</dbReference>
<sequence length="146" mass="16329">MRREPQRIYSTWERRCRTFPWEARAMSRTEKADGASCASRDARRDDGGRRRTQRIWGDVSNLEVALDHATAPAVLAHAQRMRAYFPRAEAEEAAPSLLEKAFDGGSSSTDVLGVSYGGFSLTFQRRPRSAAALLADEIKTSIPLTR</sequence>
<reference evidence="2" key="1">
    <citation type="submission" date="2021-01" db="EMBL/GenBank/DDBJ databases">
        <authorList>
            <person name="Corre E."/>
            <person name="Pelletier E."/>
            <person name="Niang G."/>
            <person name="Scheremetjew M."/>
            <person name="Finn R."/>
            <person name="Kale V."/>
            <person name="Holt S."/>
            <person name="Cochrane G."/>
            <person name="Meng A."/>
            <person name="Brown T."/>
            <person name="Cohen L."/>
        </authorList>
    </citation>
    <scope>NUCLEOTIDE SEQUENCE</scope>
    <source>
        <strain evidence="2">308</strain>
    </source>
</reference>
<gene>
    <name evidence="2" type="ORF">CHYS00102_LOCUS16730</name>
</gene>
<accession>A0A7S1BJK0</accession>
<organism evidence="2">
    <name type="scientific">Corethron hystrix</name>
    <dbReference type="NCBI Taxonomy" id="216773"/>
    <lineage>
        <taxon>Eukaryota</taxon>
        <taxon>Sar</taxon>
        <taxon>Stramenopiles</taxon>
        <taxon>Ochrophyta</taxon>
        <taxon>Bacillariophyta</taxon>
        <taxon>Coscinodiscophyceae</taxon>
        <taxon>Corethrophycidae</taxon>
        <taxon>Corethrales</taxon>
        <taxon>Corethraceae</taxon>
        <taxon>Corethron</taxon>
    </lineage>
</organism>
<feature type="region of interest" description="Disordered" evidence="1">
    <location>
        <begin position="30"/>
        <end position="51"/>
    </location>
</feature>
<dbReference type="AlphaFoldDB" id="A0A7S1BJK0"/>